<evidence type="ECO:0000313" key="3">
    <source>
        <dbReference type="EMBL" id="KDR68799.1"/>
    </source>
</evidence>
<keyword evidence="4" id="KW-1185">Reference proteome</keyword>
<protein>
    <submittedName>
        <fullName evidence="3">Uncharacterized protein</fullName>
    </submittedName>
</protein>
<gene>
    <name evidence="3" type="ORF">GALMADRAFT_256659</name>
</gene>
<feature type="transmembrane region" description="Helical" evidence="2">
    <location>
        <begin position="145"/>
        <end position="168"/>
    </location>
</feature>
<dbReference type="OrthoDB" id="1921208at2759"/>
<feature type="region of interest" description="Disordered" evidence="1">
    <location>
        <begin position="58"/>
        <end position="146"/>
    </location>
</feature>
<proteinExistence type="predicted"/>
<organism evidence="3 4">
    <name type="scientific">Galerina marginata (strain CBS 339.88)</name>
    <dbReference type="NCBI Taxonomy" id="685588"/>
    <lineage>
        <taxon>Eukaryota</taxon>
        <taxon>Fungi</taxon>
        <taxon>Dikarya</taxon>
        <taxon>Basidiomycota</taxon>
        <taxon>Agaricomycotina</taxon>
        <taxon>Agaricomycetes</taxon>
        <taxon>Agaricomycetidae</taxon>
        <taxon>Agaricales</taxon>
        <taxon>Agaricineae</taxon>
        <taxon>Strophariaceae</taxon>
        <taxon>Galerina</taxon>
    </lineage>
</organism>
<evidence type="ECO:0000256" key="2">
    <source>
        <dbReference type="SAM" id="Phobius"/>
    </source>
</evidence>
<sequence length="247" mass="25735">MFVAAGAAALPGRLITVNDSTTPLWFFCAQINPFSHCNQGMVFSVNAPSDQTFAQFQAAAKAAGGQTGPVTPTTDSNPFSSSSSFSSISSTTAAPTDSTAPTTTASVSTPVESITTPTPTTSGPSSTSARSGDSNGQTTNKSKNIGPIVGGIVGGLMIIALAIASCIYQQRRKRLRKLVDLDLAADSDSPLVVPFRSRPFRTVKRSPPSNTDISPRMVMHEDSGVRLPPIGERFAPVVDVPPRYTSG</sequence>
<dbReference type="Gene3D" id="2.60.40.420">
    <property type="entry name" value="Cupredoxins - blue copper proteins"/>
    <property type="match status" value="1"/>
</dbReference>
<accession>A0A067SM51</accession>
<dbReference type="InterPro" id="IPR008972">
    <property type="entry name" value="Cupredoxin"/>
</dbReference>
<keyword evidence="2" id="KW-0812">Transmembrane</keyword>
<dbReference type="Proteomes" id="UP000027222">
    <property type="component" value="Unassembled WGS sequence"/>
</dbReference>
<keyword evidence="2" id="KW-0472">Membrane</keyword>
<name>A0A067SM51_GALM3</name>
<dbReference type="PANTHER" id="PTHR34883:SF15">
    <property type="entry name" value="EXTRACELLULAR SERINE-RICH PROTEIN"/>
    <property type="match status" value="1"/>
</dbReference>
<dbReference type="EMBL" id="KL142406">
    <property type="protein sequence ID" value="KDR68799.1"/>
    <property type="molecule type" value="Genomic_DNA"/>
</dbReference>
<dbReference type="HOGENOM" id="CLU_053381_2_0_1"/>
<evidence type="ECO:0000256" key="1">
    <source>
        <dbReference type="SAM" id="MobiDB-lite"/>
    </source>
</evidence>
<dbReference type="PANTHER" id="PTHR34883">
    <property type="entry name" value="SERINE-RICH PROTEIN, PUTATIVE-RELATED-RELATED"/>
    <property type="match status" value="1"/>
</dbReference>
<dbReference type="AlphaFoldDB" id="A0A067SM51"/>
<feature type="compositionally biased region" description="Polar residues" evidence="1">
    <location>
        <begin position="129"/>
        <end position="143"/>
    </location>
</feature>
<feature type="compositionally biased region" description="Low complexity" evidence="1">
    <location>
        <begin position="71"/>
        <end position="128"/>
    </location>
</feature>
<reference evidence="4" key="1">
    <citation type="journal article" date="2014" name="Proc. Natl. Acad. Sci. U.S.A.">
        <title>Extensive sampling of basidiomycete genomes demonstrates inadequacy of the white-rot/brown-rot paradigm for wood decay fungi.</title>
        <authorList>
            <person name="Riley R."/>
            <person name="Salamov A.A."/>
            <person name="Brown D.W."/>
            <person name="Nagy L.G."/>
            <person name="Floudas D."/>
            <person name="Held B.W."/>
            <person name="Levasseur A."/>
            <person name="Lombard V."/>
            <person name="Morin E."/>
            <person name="Otillar R."/>
            <person name="Lindquist E.A."/>
            <person name="Sun H."/>
            <person name="LaButti K.M."/>
            <person name="Schmutz J."/>
            <person name="Jabbour D."/>
            <person name="Luo H."/>
            <person name="Baker S.E."/>
            <person name="Pisabarro A.G."/>
            <person name="Walton J.D."/>
            <person name="Blanchette R.A."/>
            <person name="Henrissat B."/>
            <person name="Martin F."/>
            <person name="Cullen D."/>
            <person name="Hibbett D.S."/>
            <person name="Grigoriev I.V."/>
        </authorList>
    </citation>
    <scope>NUCLEOTIDE SEQUENCE [LARGE SCALE GENOMIC DNA]</scope>
    <source>
        <strain evidence="4">CBS 339.88</strain>
    </source>
</reference>
<dbReference type="InterPro" id="IPR052953">
    <property type="entry name" value="Ser-rich/MCO-related"/>
</dbReference>
<keyword evidence="2" id="KW-1133">Transmembrane helix</keyword>
<evidence type="ECO:0000313" key="4">
    <source>
        <dbReference type="Proteomes" id="UP000027222"/>
    </source>
</evidence>